<name>A0A8S1U3D1_9CILI</name>
<protein>
    <submittedName>
        <fullName evidence="1">Uncharacterized protein</fullName>
    </submittedName>
</protein>
<organism evidence="1 2">
    <name type="scientific">Paramecium pentaurelia</name>
    <dbReference type="NCBI Taxonomy" id="43138"/>
    <lineage>
        <taxon>Eukaryota</taxon>
        <taxon>Sar</taxon>
        <taxon>Alveolata</taxon>
        <taxon>Ciliophora</taxon>
        <taxon>Intramacronucleata</taxon>
        <taxon>Oligohymenophorea</taxon>
        <taxon>Peniculida</taxon>
        <taxon>Parameciidae</taxon>
        <taxon>Paramecium</taxon>
    </lineage>
</organism>
<accession>A0A8S1U3D1</accession>
<sequence length="187" mass="22055">MCKQHQPIKRVKERTIIEAKQKVDQWRCLYKNGGIDENGKKIKYSLKKAAEKVGVPKKSLEDYRYLLRKAQFLVDLNKVGDKRMGFLRLILKQQRYNQKQYLQDQHQTVAEQKHQLKKLENQQHFEDMIVEGDTIKQAWDDDLLDLSNYLQPLQCTVNEQEGIHVDNFEIGNLDDVCKINGQLTLIE</sequence>
<dbReference type="AlphaFoldDB" id="A0A8S1U3D1"/>
<dbReference type="OrthoDB" id="286314at2759"/>
<keyword evidence="2" id="KW-1185">Reference proteome</keyword>
<dbReference type="EMBL" id="CAJJDO010000033">
    <property type="protein sequence ID" value="CAD8159685.1"/>
    <property type="molecule type" value="Genomic_DNA"/>
</dbReference>
<comment type="caution">
    <text evidence="1">The sequence shown here is derived from an EMBL/GenBank/DDBJ whole genome shotgun (WGS) entry which is preliminary data.</text>
</comment>
<evidence type="ECO:0000313" key="2">
    <source>
        <dbReference type="Proteomes" id="UP000689195"/>
    </source>
</evidence>
<proteinExistence type="predicted"/>
<reference evidence="1" key="1">
    <citation type="submission" date="2021-01" db="EMBL/GenBank/DDBJ databases">
        <authorList>
            <consortium name="Genoscope - CEA"/>
            <person name="William W."/>
        </authorList>
    </citation>
    <scope>NUCLEOTIDE SEQUENCE</scope>
</reference>
<dbReference type="Proteomes" id="UP000689195">
    <property type="component" value="Unassembled WGS sequence"/>
</dbReference>
<evidence type="ECO:0000313" key="1">
    <source>
        <dbReference type="EMBL" id="CAD8159685.1"/>
    </source>
</evidence>
<gene>
    <name evidence="1" type="ORF">PPENT_87.1.T0330272</name>
</gene>